<keyword evidence="1" id="KW-0472">Membrane</keyword>
<evidence type="ECO:0008006" key="4">
    <source>
        <dbReference type="Google" id="ProtNLM"/>
    </source>
</evidence>
<proteinExistence type="predicted"/>
<dbReference type="EMBL" id="LT629779">
    <property type="protein sequence ID" value="SDT59593.1"/>
    <property type="molecule type" value="Genomic_DNA"/>
</dbReference>
<evidence type="ECO:0000313" key="2">
    <source>
        <dbReference type="EMBL" id="SDT59593.1"/>
    </source>
</evidence>
<keyword evidence="3" id="KW-1185">Reference proteome</keyword>
<organism evidence="2 3">
    <name type="scientific">Pseudarthrobacter equi</name>
    <dbReference type="NCBI Taxonomy" id="728066"/>
    <lineage>
        <taxon>Bacteria</taxon>
        <taxon>Bacillati</taxon>
        <taxon>Actinomycetota</taxon>
        <taxon>Actinomycetes</taxon>
        <taxon>Micrococcales</taxon>
        <taxon>Micrococcaceae</taxon>
        <taxon>Pseudarthrobacter</taxon>
    </lineage>
</organism>
<keyword evidence="1" id="KW-1133">Transmembrane helix</keyword>
<dbReference type="Proteomes" id="UP000198751">
    <property type="component" value="Chromosome I"/>
</dbReference>
<feature type="transmembrane region" description="Helical" evidence="1">
    <location>
        <begin position="40"/>
        <end position="61"/>
    </location>
</feature>
<gene>
    <name evidence="2" type="ORF">SAMN04489743_3822</name>
</gene>
<name>A0A1H2BN07_9MICC</name>
<feature type="transmembrane region" description="Helical" evidence="1">
    <location>
        <begin position="15"/>
        <end position="34"/>
    </location>
</feature>
<accession>A0A1H2BN07</accession>
<evidence type="ECO:0000313" key="3">
    <source>
        <dbReference type="Proteomes" id="UP000198751"/>
    </source>
</evidence>
<reference evidence="3" key="1">
    <citation type="submission" date="2016-10" db="EMBL/GenBank/DDBJ databases">
        <authorList>
            <person name="Varghese N."/>
            <person name="Submissions S."/>
        </authorList>
    </citation>
    <scope>NUCLEOTIDE SEQUENCE [LARGE SCALE GENOMIC DNA]</scope>
    <source>
        <strain evidence="3">IMMIB L-1606</strain>
    </source>
</reference>
<keyword evidence="1" id="KW-0812">Transmembrane</keyword>
<protein>
    <recommendedName>
        <fullName evidence="4">PH domain-containing protein</fullName>
    </recommendedName>
</protein>
<sequence length="149" mass="15472">MLVSEAKLSGKTKRLIWGIVGASCVVVLISAVAGNIPVPGLAIVAGMVALTYLVMSMTVTIDVETDRLVIRCKPFYAATLSFSSVLTAREAPSTSVSEGFGIRALGNNTKGVLVGGPAVLLETTTRNWVVSAPNPGSVASRINESLPRT</sequence>
<evidence type="ECO:0000256" key="1">
    <source>
        <dbReference type="SAM" id="Phobius"/>
    </source>
</evidence>
<dbReference type="AlphaFoldDB" id="A0A1H2BN07"/>